<evidence type="ECO:0000313" key="2">
    <source>
        <dbReference type="EMBL" id="ABR17323.1"/>
    </source>
</evidence>
<dbReference type="EMBL" id="EF677502">
    <property type="protein sequence ID" value="ABR17323.1"/>
    <property type="molecule type" value="mRNA"/>
</dbReference>
<feature type="region of interest" description="Disordered" evidence="1">
    <location>
        <begin position="1"/>
        <end position="25"/>
    </location>
</feature>
<dbReference type="AlphaFoldDB" id="B8LNU3"/>
<accession>B8LNU3</accession>
<sequence length="221" mass="25359">MGGANKKRLREEQELNPPEDSYRQKQERLMEYEAGLVFDKAENAANENFPQFCSLSNEYSMLLKDPMNWEDNAGFGSQSIAIMREQSYILDYLHESAVDNGREEVAEHQNLHVEEEDCLRGSLFEATDDQLWRPQSPLSGTESLFSLDSMGRYDCTSLLQDESIARGAASCFRIWEQDDHHKYEKNHVDGIGLVSDWIWGSPSDQSQFSESVEFERSLPSL</sequence>
<reference evidence="2" key="1">
    <citation type="submission" date="2007-06" db="EMBL/GenBank/DDBJ databases">
        <title>Full length cDNA sequences from Sitka Spruce (Picea sitchensis).</title>
        <authorList>
            <person name="Ralph S.G."/>
            <person name="Chun H.E."/>
            <person name="Liao N."/>
            <person name="Ali J."/>
            <person name="Reid K."/>
            <person name="Kolosova N."/>
            <person name="Cooper N."/>
            <person name="Cullis C."/>
            <person name="Jancsik S."/>
            <person name="Moore R."/>
            <person name="Mayo M."/>
            <person name="Wagner S."/>
            <person name="Holt R.A."/>
            <person name="Jones S.J.M."/>
            <person name="Marra M.A."/>
            <person name="Ritland C.E."/>
            <person name="Ritland K."/>
            <person name="Bohlmann J."/>
        </authorList>
    </citation>
    <scope>NUCLEOTIDE SEQUENCE</scope>
    <source>
        <tissue evidence="2">Green portion of the leader tissue</tissue>
    </source>
</reference>
<organism evidence="2">
    <name type="scientific">Picea sitchensis</name>
    <name type="common">Sitka spruce</name>
    <name type="synonym">Pinus sitchensis</name>
    <dbReference type="NCBI Taxonomy" id="3332"/>
    <lineage>
        <taxon>Eukaryota</taxon>
        <taxon>Viridiplantae</taxon>
        <taxon>Streptophyta</taxon>
        <taxon>Embryophyta</taxon>
        <taxon>Tracheophyta</taxon>
        <taxon>Spermatophyta</taxon>
        <taxon>Pinopsida</taxon>
        <taxon>Pinidae</taxon>
        <taxon>Conifers I</taxon>
        <taxon>Pinales</taxon>
        <taxon>Pinaceae</taxon>
        <taxon>Picea</taxon>
    </lineage>
</organism>
<evidence type="ECO:0000256" key="1">
    <source>
        <dbReference type="SAM" id="MobiDB-lite"/>
    </source>
</evidence>
<name>B8LNU3_PICSI</name>
<proteinExistence type="evidence at transcript level"/>
<protein>
    <submittedName>
        <fullName evidence="2">Uncharacterized protein</fullName>
    </submittedName>
</protein>